<keyword evidence="3" id="KW-1185">Reference proteome</keyword>
<feature type="domain" description="Phage tail collar" evidence="1">
    <location>
        <begin position="5"/>
        <end position="60"/>
    </location>
</feature>
<dbReference type="Gene3D" id="3.90.1340.10">
    <property type="entry name" value="Phage tail collar domain"/>
    <property type="match status" value="1"/>
</dbReference>
<evidence type="ECO:0000259" key="1">
    <source>
        <dbReference type="Pfam" id="PF07484"/>
    </source>
</evidence>
<sequence length="190" mass="19677">MPMIGEIKTVGFATVPSGWAKCDGQLLNISDYGTLFNLIGTTYGGDGTTTFALPNLQGKTMIHNDPTYSLGQTGGTTENTLSENQLPTHNHDVGTLAASHTLSGTVRAKEDEGFSDEAAGNDFVSGIPKSYTDTPTDMALMAAGNVVISGNISLSGTTATNGSSTPVNNMQPYLVVNTIMALEGINPLAS</sequence>
<dbReference type="Proteomes" id="UP000619238">
    <property type="component" value="Unassembled WGS sequence"/>
</dbReference>
<organism evidence="2 3">
    <name type="scientific">Kordia aestuariivivens</name>
    <dbReference type="NCBI Taxonomy" id="2759037"/>
    <lineage>
        <taxon>Bacteria</taxon>
        <taxon>Pseudomonadati</taxon>
        <taxon>Bacteroidota</taxon>
        <taxon>Flavobacteriia</taxon>
        <taxon>Flavobacteriales</taxon>
        <taxon>Flavobacteriaceae</taxon>
        <taxon>Kordia</taxon>
    </lineage>
</organism>
<protein>
    <submittedName>
        <fullName evidence="2">Tail fiber protein</fullName>
    </submittedName>
</protein>
<dbReference type="SUPFAM" id="SSF88874">
    <property type="entry name" value="Receptor-binding domain of short tail fibre protein gp12"/>
    <property type="match status" value="1"/>
</dbReference>
<dbReference type="InterPro" id="IPR011083">
    <property type="entry name" value="Phage_tail_collar_dom"/>
</dbReference>
<gene>
    <name evidence="2" type="ORF">H2O64_19875</name>
</gene>
<accession>A0ABR7QEF3</accession>
<reference evidence="2 3" key="1">
    <citation type="submission" date="2020-07" db="EMBL/GenBank/DDBJ databases">
        <title>Description of Kordia aestuariivivens sp. nov., isolated from a tidal flat.</title>
        <authorList>
            <person name="Park S."/>
            <person name="Yoon J.-H."/>
        </authorList>
    </citation>
    <scope>NUCLEOTIDE SEQUENCE [LARGE SCALE GENOMIC DNA]</scope>
    <source>
        <strain evidence="2 3">YSTF-M3</strain>
    </source>
</reference>
<dbReference type="Pfam" id="PF07484">
    <property type="entry name" value="Collar"/>
    <property type="match status" value="1"/>
</dbReference>
<comment type="caution">
    <text evidence="2">The sequence shown here is derived from an EMBL/GenBank/DDBJ whole genome shotgun (WGS) entry which is preliminary data.</text>
</comment>
<proteinExistence type="predicted"/>
<evidence type="ECO:0000313" key="2">
    <source>
        <dbReference type="EMBL" id="MBC8756941.1"/>
    </source>
</evidence>
<name>A0ABR7QEF3_9FLAO</name>
<evidence type="ECO:0000313" key="3">
    <source>
        <dbReference type="Proteomes" id="UP000619238"/>
    </source>
</evidence>
<dbReference type="InterPro" id="IPR037053">
    <property type="entry name" value="Phage_tail_collar_dom_sf"/>
</dbReference>
<dbReference type="EMBL" id="JACGWS010000015">
    <property type="protein sequence ID" value="MBC8756941.1"/>
    <property type="molecule type" value="Genomic_DNA"/>
</dbReference>